<dbReference type="Pfam" id="PF13649">
    <property type="entry name" value="Methyltransf_25"/>
    <property type="match status" value="1"/>
</dbReference>
<dbReference type="PANTHER" id="PTHR43464">
    <property type="entry name" value="METHYLTRANSFERASE"/>
    <property type="match status" value="1"/>
</dbReference>
<gene>
    <name evidence="5" type="ORF">OJ997_34555</name>
</gene>
<dbReference type="EMBL" id="JAPDDP010000117">
    <property type="protein sequence ID" value="MDA0185480.1"/>
    <property type="molecule type" value="Genomic_DNA"/>
</dbReference>
<keyword evidence="1 5" id="KW-0489">Methyltransferase</keyword>
<evidence type="ECO:0000313" key="5">
    <source>
        <dbReference type="EMBL" id="MDA0185480.1"/>
    </source>
</evidence>
<evidence type="ECO:0000256" key="3">
    <source>
        <dbReference type="ARBA" id="ARBA00022691"/>
    </source>
</evidence>
<name>A0A9X3SEY9_9ACTN</name>
<dbReference type="GO" id="GO:0008168">
    <property type="term" value="F:methyltransferase activity"/>
    <property type="evidence" value="ECO:0007669"/>
    <property type="project" value="UniProtKB-KW"/>
</dbReference>
<comment type="caution">
    <text evidence="5">The sequence shown here is derived from an EMBL/GenBank/DDBJ whole genome shotgun (WGS) entry which is preliminary data.</text>
</comment>
<sequence length="266" mass="28631">MSNRANPAVESIKQSVAGAAYDLLAPAYDVLTGGYAYDTWIDALEVLARRHGLTGQRVLDVGCGTGHSLLPWVNRGYEATGVDVSERMAALARAKADGRFEVYVADMRTLPPELGPFDMVTCLGDGLNHLLDLEAVETALAEMHRVLVPGGLALFDLNLLTAYREPPDTIVDAGDRVVLWPGAGARITAPGGVGELVVDVFEREGDLWRRTRSRQPHRHHPLVDVLAAARAVGFEIAGAYGQHPGVHLEAAADEHIHAKAVVIARR</sequence>
<evidence type="ECO:0000256" key="1">
    <source>
        <dbReference type="ARBA" id="ARBA00022603"/>
    </source>
</evidence>
<dbReference type="PANTHER" id="PTHR43464:SF19">
    <property type="entry name" value="UBIQUINONE BIOSYNTHESIS O-METHYLTRANSFERASE, MITOCHONDRIAL"/>
    <property type="match status" value="1"/>
</dbReference>
<accession>A0A9X3SEY9</accession>
<dbReference type="Proteomes" id="UP001147653">
    <property type="component" value="Unassembled WGS sequence"/>
</dbReference>
<evidence type="ECO:0000313" key="6">
    <source>
        <dbReference type="Proteomes" id="UP001147653"/>
    </source>
</evidence>
<evidence type="ECO:0000259" key="4">
    <source>
        <dbReference type="Pfam" id="PF13649"/>
    </source>
</evidence>
<dbReference type="GO" id="GO:0032259">
    <property type="term" value="P:methylation"/>
    <property type="evidence" value="ECO:0007669"/>
    <property type="project" value="UniProtKB-KW"/>
</dbReference>
<dbReference type="AlphaFoldDB" id="A0A9X3SEY9"/>
<dbReference type="SUPFAM" id="SSF53335">
    <property type="entry name" value="S-adenosyl-L-methionine-dependent methyltransferases"/>
    <property type="match status" value="1"/>
</dbReference>
<dbReference type="RefSeq" id="WP_270029987.1">
    <property type="nucleotide sequence ID" value="NZ_JAPDDP010000117.1"/>
</dbReference>
<reference evidence="5" key="1">
    <citation type="submission" date="2022-10" db="EMBL/GenBank/DDBJ databases">
        <title>The WGS of Solirubrobacter phytolaccae KCTC 29190.</title>
        <authorList>
            <person name="Jiang Z."/>
        </authorList>
    </citation>
    <scope>NUCLEOTIDE SEQUENCE</scope>
    <source>
        <strain evidence="5">KCTC 29190</strain>
    </source>
</reference>
<dbReference type="Gene3D" id="2.20.25.110">
    <property type="entry name" value="S-adenosyl-L-methionine-dependent methyltransferases"/>
    <property type="match status" value="1"/>
</dbReference>
<dbReference type="InterPro" id="IPR041698">
    <property type="entry name" value="Methyltransf_25"/>
</dbReference>
<keyword evidence="3" id="KW-0949">S-adenosyl-L-methionine</keyword>
<dbReference type="CDD" id="cd02440">
    <property type="entry name" value="AdoMet_MTases"/>
    <property type="match status" value="1"/>
</dbReference>
<keyword evidence="6" id="KW-1185">Reference proteome</keyword>
<feature type="domain" description="Methyltransferase" evidence="4">
    <location>
        <begin position="58"/>
        <end position="151"/>
    </location>
</feature>
<organism evidence="5 6">
    <name type="scientific">Solirubrobacter phytolaccae</name>
    <dbReference type="NCBI Taxonomy" id="1404360"/>
    <lineage>
        <taxon>Bacteria</taxon>
        <taxon>Bacillati</taxon>
        <taxon>Actinomycetota</taxon>
        <taxon>Thermoleophilia</taxon>
        <taxon>Solirubrobacterales</taxon>
        <taxon>Solirubrobacteraceae</taxon>
        <taxon>Solirubrobacter</taxon>
    </lineage>
</organism>
<proteinExistence type="predicted"/>
<dbReference type="Gene3D" id="3.40.50.150">
    <property type="entry name" value="Vaccinia Virus protein VP39"/>
    <property type="match status" value="1"/>
</dbReference>
<dbReference type="InterPro" id="IPR029063">
    <property type="entry name" value="SAM-dependent_MTases_sf"/>
</dbReference>
<evidence type="ECO:0000256" key="2">
    <source>
        <dbReference type="ARBA" id="ARBA00022679"/>
    </source>
</evidence>
<protein>
    <submittedName>
        <fullName evidence="5">Class I SAM-dependent methyltransferase</fullName>
    </submittedName>
</protein>
<keyword evidence="2" id="KW-0808">Transferase</keyword>